<accession>A0ACB9RYM8</accession>
<evidence type="ECO:0000313" key="1">
    <source>
        <dbReference type="EMBL" id="KAI4384025.1"/>
    </source>
</evidence>
<organism evidence="1 2">
    <name type="scientific">Melastoma candidum</name>
    <dbReference type="NCBI Taxonomy" id="119954"/>
    <lineage>
        <taxon>Eukaryota</taxon>
        <taxon>Viridiplantae</taxon>
        <taxon>Streptophyta</taxon>
        <taxon>Embryophyta</taxon>
        <taxon>Tracheophyta</taxon>
        <taxon>Spermatophyta</taxon>
        <taxon>Magnoliopsida</taxon>
        <taxon>eudicotyledons</taxon>
        <taxon>Gunneridae</taxon>
        <taxon>Pentapetalae</taxon>
        <taxon>rosids</taxon>
        <taxon>malvids</taxon>
        <taxon>Myrtales</taxon>
        <taxon>Melastomataceae</taxon>
        <taxon>Melastomatoideae</taxon>
        <taxon>Melastomateae</taxon>
        <taxon>Melastoma</taxon>
    </lineage>
</organism>
<reference evidence="2" key="1">
    <citation type="journal article" date="2023" name="Front. Plant Sci.">
        <title>Chromosomal-level genome assembly of Melastoma candidum provides insights into trichome evolution.</title>
        <authorList>
            <person name="Zhong Y."/>
            <person name="Wu W."/>
            <person name="Sun C."/>
            <person name="Zou P."/>
            <person name="Liu Y."/>
            <person name="Dai S."/>
            <person name="Zhou R."/>
        </authorList>
    </citation>
    <scope>NUCLEOTIDE SEQUENCE [LARGE SCALE GENOMIC DNA]</scope>
</reference>
<gene>
    <name evidence="1" type="ORF">MLD38_009797</name>
</gene>
<dbReference type="Proteomes" id="UP001057402">
    <property type="component" value="Chromosome 3"/>
</dbReference>
<name>A0ACB9RYM8_9MYRT</name>
<keyword evidence="2" id="KW-1185">Reference proteome</keyword>
<sequence>MRDSSAPPVSPPRCSFREPLLLSPTSNGKNLSWGRRRFTSTLWSSARKSTTNGHLIYKLGGIDKLVIERFEKEAAEMNKRCFKYAWVLDKLKT</sequence>
<comment type="caution">
    <text evidence="1">The sequence shown here is derived from an EMBL/GenBank/DDBJ whole genome shotgun (WGS) entry which is preliminary data.</text>
</comment>
<evidence type="ECO:0000313" key="2">
    <source>
        <dbReference type="Proteomes" id="UP001057402"/>
    </source>
</evidence>
<proteinExistence type="predicted"/>
<dbReference type="EMBL" id="CM042882">
    <property type="protein sequence ID" value="KAI4384025.1"/>
    <property type="molecule type" value="Genomic_DNA"/>
</dbReference>
<protein>
    <submittedName>
        <fullName evidence="1">Uncharacterized protein</fullName>
    </submittedName>
</protein>